<dbReference type="EMBL" id="MSDO01000012">
    <property type="protein sequence ID" value="OLO04300.1"/>
    <property type="molecule type" value="Genomic_DNA"/>
</dbReference>
<dbReference type="Proteomes" id="UP000186878">
    <property type="component" value="Unassembled WGS sequence"/>
</dbReference>
<evidence type="ECO:0000313" key="1">
    <source>
        <dbReference type="EMBL" id="OLO04300.1"/>
    </source>
</evidence>
<protein>
    <submittedName>
        <fullName evidence="1">Uncharacterized protein</fullName>
    </submittedName>
</protein>
<name>A0A1Q8SS89_9GAMM</name>
<proteinExistence type="predicted"/>
<reference evidence="1 2" key="1">
    <citation type="submission" date="2016-12" db="EMBL/GenBank/DDBJ databases">
        <title>Draft genome sequences of strains Salinicola socius SMB35, Salinicola sp. MH3R3-1 and Chromohalobacter sp. SMB17 from the Verkhnekamsk potash mining region of Russia.</title>
        <authorList>
            <person name="Mavrodi D.V."/>
            <person name="Olsson B.E."/>
            <person name="Korsakova E.S."/>
            <person name="Pyankova A."/>
            <person name="Mavrodi O.V."/>
            <person name="Plotnikova E.G."/>
        </authorList>
    </citation>
    <scope>NUCLEOTIDE SEQUENCE [LARGE SCALE GENOMIC DNA]</scope>
    <source>
        <strain evidence="1 2">SMB35</strain>
    </source>
</reference>
<keyword evidence="2" id="KW-1185">Reference proteome</keyword>
<sequence>MYIWYTSYLQRSRIEDEMRRSSPDGPPLPENGDSALCRHTALQRFYYASHQIAIAYDVHICEAGVPDVETSYGACLRHEGERLAAFHPSFHVPGKNHTIVITDRRFGEENLAKAWMADRIRQLILSRRCQRLPPARYRRRC</sequence>
<evidence type="ECO:0000313" key="2">
    <source>
        <dbReference type="Proteomes" id="UP000186878"/>
    </source>
</evidence>
<dbReference type="AlphaFoldDB" id="A0A1Q8SS89"/>
<gene>
    <name evidence="1" type="ORF">BTW07_10495</name>
</gene>
<comment type="caution">
    <text evidence="1">The sequence shown here is derived from an EMBL/GenBank/DDBJ whole genome shotgun (WGS) entry which is preliminary data.</text>
</comment>
<organism evidence="1 2">
    <name type="scientific">Salinicola socius</name>
    <dbReference type="NCBI Taxonomy" id="404433"/>
    <lineage>
        <taxon>Bacteria</taxon>
        <taxon>Pseudomonadati</taxon>
        <taxon>Pseudomonadota</taxon>
        <taxon>Gammaproteobacteria</taxon>
        <taxon>Oceanospirillales</taxon>
        <taxon>Halomonadaceae</taxon>
        <taxon>Salinicola</taxon>
    </lineage>
</organism>
<accession>A0A1Q8SS89</accession>